<dbReference type="Proteomes" id="UP000001025">
    <property type="component" value="Chromosome"/>
</dbReference>
<dbReference type="AlphaFoldDB" id="Q7UYV4"/>
<dbReference type="HOGENOM" id="CLU_2809553_0_0_0"/>
<dbReference type="EMBL" id="BX294133">
    <property type="protein sequence ID" value="CAD71537.1"/>
    <property type="molecule type" value="Genomic_DNA"/>
</dbReference>
<accession>Q7UYV4</accession>
<proteinExistence type="predicted"/>
<name>Q7UYV4_RHOBA</name>
<dbReference type="InParanoid" id="Q7UYV4"/>
<evidence type="ECO:0000313" key="1">
    <source>
        <dbReference type="EMBL" id="CAD71537.1"/>
    </source>
</evidence>
<organism evidence="1 2">
    <name type="scientific">Rhodopirellula baltica (strain DSM 10527 / NCIMB 13988 / SH1)</name>
    <dbReference type="NCBI Taxonomy" id="243090"/>
    <lineage>
        <taxon>Bacteria</taxon>
        <taxon>Pseudomonadati</taxon>
        <taxon>Planctomycetota</taxon>
        <taxon>Planctomycetia</taxon>
        <taxon>Pirellulales</taxon>
        <taxon>Pirellulaceae</taxon>
        <taxon>Rhodopirellula</taxon>
    </lineage>
</organism>
<keyword evidence="2" id="KW-1185">Reference proteome</keyword>
<gene>
    <name evidence="1" type="ordered locus">RB367</name>
</gene>
<dbReference type="EnsemblBacteria" id="CAD71537">
    <property type="protein sequence ID" value="CAD71537"/>
    <property type="gene ID" value="RB367"/>
</dbReference>
<dbReference type="KEGG" id="rba:RB367"/>
<protein>
    <submittedName>
        <fullName evidence="1">Uncharacterized protein</fullName>
    </submittedName>
</protein>
<reference evidence="1 2" key="1">
    <citation type="journal article" date="2003" name="Proc. Natl. Acad. Sci. U.S.A.">
        <title>Complete genome sequence of the marine planctomycete Pirellula sp. strain 1.</title>
        <authorList>
            <person name="Gloeckner F.O."/>
            <person name="Kube M."/>
            <person name="Bauer M."/>
            <person name="Teeling H."/>
            <person name="Lombardot T."/>
            <person name="Ludwig W."/>
            <person name="Gade D."/>
            <person name="Beck A."/>
            <person name="Borzym K."/>
            <person name="Heitmann K."/>
            <person name="Rabus R."/>
            <person name="Schlesner H."/>
            <person name="Amann R."/>
            <person name="Reinhardt R."/>
        </authorList>
    </citation>
    <scope>NUCLEOTIDE SEQUENCE [LARGE SCALE GENOMIC DNA]</scope>
    <source>
        <strain evidence="2">DSM 10527 / NCIMB 13988 / SH1</strain>
    </source>
</reference>
<sequence length="67" mass="7539">MNAPIAKTGRYEVLDVEFVSSPFSLHFLYLRRKEPRRSKSIRMIRIHSPLHEGGTTPCPNAIGNAAC</sequence>
<evidence type="ECO:0000313" key="2">
    <source>
        <dbReference type="Proteomes" id="UP000001025"/>
    </source>
</evidence>
<dbReference type="STRING" id="243090.RB367"/>